<proteinExistence type="inferred from homology"/>
<dbReference type="InterPro" id="IPR006656">
    <property type="entry name" value="Mopterin_OxRdtase"/>
</dbReference>
<comment type="similarity">
    <text evidence="1">Belongs to the prokaryotic molybdopterin-containing oxidoreductase family.</text>
</comment>
<keyword evidence="8" id="KW-1185">Reference proteome</keyword>
<dbReference type="Proteomes" id="UP000468327">
    <property type="component" value="Unassembled WGS sequence"/>
</dbReference>
<dbReference type="SUPFAM" id="SSF53706">
    <property type="entry name" value="Formate dehydrogenase/DMSO reductase, domains 1-3"/>
    <property type="match status" value="1"/>
</dbReference>
<feature type="domain" description="Molybdopterin oxidoreductase" evidence="5">
    <location>
        <begin position="78"/>
        <end position="518"/>
    </location>
</feature>
<evidence type="ECO:0000313" key="8">
    <source>
        <dbReference type="Proteomes" id="UP000468327"/>
    </source>
</evidence>
<dbReference type="GO" id="GO:0051536">
    <property type="term" value="F:iron-sulfur cluster binding"/>
    <property type="evidence" value="ECO:0007669"/>
    <property type="project" value="UniProtKB-KW"/>
</dbReference>
<dbReference type="Pfam" id="PF01568">
    <property type="entry name" value="Molydop_binding"/>
    <property type="match status" value="1"/>
</dbReference>
<dbReference type="InterPro" id="IPR006657">
    <property type="entry name" value="MoPterin_dinucl-bd_dom"/>
</dbReference>
<evidence type="ECO:0000256" key="1">
    <source>
        <dbReference type="ARBA" id="ARBA00010312"/>
    </source>
</evidence>
<feature type="domain" description="Molybdopterin dinucleotide-binding" evidence="6">
    <location>
        <begin position="615"/>
        <end position="694"/>
    </location>
</feature>
<dbReference type="PANTHER" id="PTHR43742">
    <property type="entry name" value="TRIMETHYLAMINE-N-OXIDE REDUCTASE"/>
    <property type="match status" value="1"/>
</dbReference>
<sequence length="741" mass="80989">MRRCARIFCLVRGIMPVGDVRGGTMETKYSTCVFCDGGCQVKGEIDGDRLRVLPADPDFPAICPKANMVDAYRLHPDRVTVPLKNVGERGEPQWQEVSWDQALDEIVARLQAVVGEYGPEAVAFAEMPLNTGFGGITRRFMNCLGTPNYTAPVALCMGNTAQVHRAVYGWFASADWERADCIVYFGQDRDHERWPGEYLALNAALERGAVLIEVDPRETATAKRAHYHLRIRYGTDAALALGWINVVIAEGLYDRAFVEGSCIGFDELAARAAEYPPERVAAICGIEADLIRETARVYARAQAAIIPWGVVGDMQRNSTSLLQAQCILRALCGFVNKSEMVCGPALGGVGNAELAAFKLLLPEKRALQLGRGTHPLLTFATSDLYRQANERAGVPYEPDLLAESCACDPASLFAAMRGEGPYPVKAFFSVANNTVMSYANQQGIIDALMNQDLVVAFEHWLTPTAQLADYVLPGDMWAEREVLGSPFDVGPAFSAGQAFREPAGECKSWYYVVKGLADRLGLAERIPWANEHELYDWRLAPLGLTWEDACMRAPKPVLRELAAPGRFVTPSGKVELASSVLAELGFDPLPFYEEPSDPGCKAAPEGAYPYVAFAGFRERKSYNTNLHQMPALRAQESEPRFFINPADAAAEGIGEDAWCVVETAYGQVELLSRLDEAQPAGTLRVPHGWWKPETAPGVAAGLSGACLHNDGMLFPDADWNLDPAQGVPNLRGGIHARVRAR</sequence>
<dbReference type="PANTHER" id="PTHR43742:SF6">
    <property type="entry name" value="OXIDOREDUCTASE YYAE-RELATED"/>
    <property type="match status" value="1"/>
</dbReference>
<name>A0A6N8IDH4_9ACTN</name>
<dbReference type="InterPro" id="IPR050612">
    <property type="entry name" value="Prok_Mopterin_Oxidored"/>
</dbReference>
<dbReference type="EMBL" id="WPOC01000001">
    <property type="protein sequence ID" value="MVN13838.1"/>
    <property type="molecule type" value="Genomic_DNA"/>
</dbReference>
<evidence type="ECO:0000256" key="2">
    <source>
        <dbReference type="ARBA" id="ARBA00022723"/>
    </source>
</evidence>
<dbReference type="AlphaFoldDB" id="A0A6N8IDH4"/>
<gene>
    <name evidence="7" type="ORF">GO738_00440</name>
</gene>
<evidence type="ECO:0000313" key="7">
    <source>
        <dbReference type="EMBL" id="MVN13838.1"/>
    </source>
</evidence>
<dbReference type="GO" id="GO:0016491">
    <property type="term" value="F:oxidoreductase activity"/>
    <property type="evidence" value="ECO:0007669"/>
    <property type="project" value="InterPro"/>
</dbReference>
<keyword evidence="3" id="KW-0408">Iron</keyword>
<dbReference type="GO" id="GO:0043546">
    <property type="term" value="F:molybdopterin cofactor binding"/>
    <property type="evidence" value="ECO:0007669"/>
    <property type="project" value="InterPro"/>
</dbReference>
<dbReference type="Gene3D" id="2.40.40.20">
    <property type="match status" value="1"/>
</dbReference>
<dbReference type="InterPro" id="IPR009010">
    <property type="entry name" value="Asp_de-COase-like_dom_sf"/>
</dbReference>
<comment type="caution">
    <text evidence="7">The sequence shown here is derived from an EMBL/GenBank/DDBJ whole genome shotgun (WGS) entry which is preliminary data.</text>
</comment>
<dbReference type="Gene3D" id="3.40.50.740">
    <property type="match status" value="1"/>
</dbReference>
<keyword evidence="4" id="KW-0411">Iron-sulfur</keyword>
<dbReference type="GO" id="GO:0046872">
    <property type="term" value="F:metal ion binding"/>
    <property type="evidence" value="ECO:0007669"/>
    <property type="project" value="UniProtKB-KW"/>
</dbReference>
<accession>A0A6N8IDH4</accession>
<reference evidence="7 8" key="1">
    <citation type="submission" date="2019-11" db="EMBL/GenBank/DDBJ databases">
        <title>Whole genome shotgun sequencing (WGS) data from Adlercreutzia equolifaciens ResAG-91, Eggerthella lenta MRI-F36, MRI-F37, MRI-F40, ResAG-49, ResAG-88, ResAG-121, ResAG-145, and Gordonibacter sp. ResAG-5, ResAG-26, ResAG-43, ResAG-50, ResAG-59.</title>
        <authorList>
            <person name="Stoll D.A."/>
            <person name="Danylec N."/>
            <person name="Franz C.M.A.P."/>
            <person name="Huch M."/>
        </authorList>
    </citation>
    <scope>NUCLEOTIDE SEQUENCE [LARGE SCALE GENOMIC DNA]</scope>
    <source>
        <strain evidence="7 8">ResAG-59</strain>
    </source>
</reference>
<dbReference type="SUPFAM" id="SSF50692">
    <property type="entry name" value="ADC-like"/>
    <property type="match status" value="1"/>
</dbReference>
<evidence type="ECO:0000259" key="5">
    <source>
        <dbReference type="Pfam" id="PF00384"/>
    </source>
</evidence>
<dbReference type="Gene3D" id="3.40.228.10">
    <property type="entry name" value="Dimethylsulfoxide Reductase, domain 2"/>
    <property type="match status" value="1"/>
</dbReference>
<dbReference type="Pfam" id="PF00384">
    <property type="entry name" value="Molybdopterin"/>
    <property type="match status" value="1"/>
</dbReference>
<keyword evidence="2" id="KW-0479">Metal-binding</keyword>
<dbReference type="Gene3D" id="2.20.25.90">
    <property type="entry name" value="ADC-like domains"/>
    <property type="match status" value="1"/>
</dbReference>
<protein>
    <submittedName>
        <fullName evidence="7">Molybdopterin-dependent oxidoreductase</fullName>
    </submittedName>
</protein>
<evidence type="ECO:0000259" key="6">
    <source>
        <dbReference type="Pfam" id="PF01568"/>
    </source>
</evidence>
<organism evidence="7 8">
    <name type="scientific">Gordonibacter urolithinfaciens</name>
    <dbReference type="NCBI Taxonomy" id="1335613"/>
    <lineage>
        <taxon>Bacteria</taxon>
        <taxon>Bacillati</taxon>
        <taxon>Actinomycetota</taxon>
        <taxon>Coriobacteriia</taxon>
        <taxon>Eggerthellales</taxon>
        <taxon>Eggerthellaceae</taxon>
        <taxon>Gordonibacter</taxon>
    </lineage>
</organism>
<evidence type="ECO:0000256" key="3">
    <source>
        <dbReference type="ARBA" id="ARBA00023004"/>
    </source>
</evidence>
<evidence type="ECO:0000256" key="4">
    <source>
        <dbReference type="ARBA" id="ARBA00023014"/>
    </source>
</evidence>